<comment type="caution">
    <text evidence="1">The sequence shown here is derived from an EMBL/GenBank/DDBJ whole genome shotgun (WGS) entry which is preliminary data.</text>
</comment>
<dbReference type="Proteomes" id="UP000297703">
    <property type="component" value="Unassembled WGS sequence"/>
</dbReference>
<reference evidence="1 2" key="2">
    <citation type="submission" date="2019-04" db="EMBL/GenBank/DDBJ databases">
        <title>The genome sequence of big-headed turtle.</title>
        <authorList>
            <person name="Gong S."/>
        </authorList>
    </citation>
    <scope>NUCLEOTIDE SEQUENCE [LARGE SCALE GENOMIC DNA]</scope>
    <source>
        <strain evidence="1">DO16091913</strain>
        <tissue evidence="1">Muscle</tissue>
    </source>
</reference>
<name>A0A4D9E6K9_9SAUR</name>
<evidence type="ECO:0000313" key="2">
    <source>
        <dbReference type="Proteomes" id="UP000297703"/>
    </source>
</evidence>
<protein>
    <submittedName>
        <fullName evidence="1">E3 ubiquitin-protein ligase MARCH2</fullName>
    </submittedName>
</protein>
<gene>
    <name evidence="1" type="ORF">DR999_PMT15117</name>
</gene>
<keyword evidence="2" id="KW-1185">Reference proteome</keyword>
<accession>A0A4D9E6K9</accession>
<reference evidence="1 2" key="1">
    <citation type="submission" date="2019-04" db="EMBL/GenBank/DDBJ databases">
        <title>Draft genome of the big-headed turtle Platysternon megacephalum.</title>
        <authorList>
            <person name="Gong S."/>
        </authorList>
    </citation>
    <scope>NUCLEOTIDE SEQUENCE [LARGE SCALE GENOMIC DNA]</scope>
    <source>
        <strain evidence="1">DO16091913</strain>
        <tissue evidence="1">Muscle</tissue>
    </source>
</reference>
<proteinExistence type="predicted"/>
<dbReference type="EMBL" id="QXTE01000185">
    <property type="protein sequence ID" value="TFK02543.1"/>
    <property type="molecule type" value="Genomic_DNA"/>
</dbReference>
<dbReference type="AlphaFoldDB" id="A0A4D9E6K9"/>
<evidence type="ECO:0000313" key="1">
    <source>
        <dbReference type="EMBL" id="TFK02543.1"/>
    </source>
</evidence>
<sequence>MCKAHHVPATFQASECSAMAMVLQFLYFLHRNGWPVDPQLHVILPGSETIPVRKCNCALQTALLHTRDADNLCNLFKSCPIPFHSNRIGSTYLRNRICPLMQQRDVFQSLEVTYFIHSVICVCSSL</sequence>
<organism evidence="1 2">
    <name type="scientific">Platysternon megacephalum</name>
    <name type="common">big-headed turtle</name>
    <dbReference type="NCBI Taxonomy" id="55544"/>
    <lineage>
        <taxon>Eukaryota</taxon>
        <taxon>Metazoa</taxon>
        <taxon>Chordata</taxon>
        <taxon>Craniata</taxon>
        <taxon>Vertebrata</taxon>
        <taxon>Euteleostomi</taxon>
        <taxon>Archelosauria</taxon>
        <taxon>Testudinata</taxon>
        <taxon>Testudines</taxon>
        <taxon>Cryptodira</taxon>
        <taxon>Durocryptodira</taxon>
        <taxon>Testudinoidea</taxon>
        <taxon>Platysternidae</taxon>
        <taxon>Platysternon</taxon>
    </lineage>
</organism>